<keyword evidence="3" id="KW-1185">Reference proteome</keyword>
<comment type="caution">
    <text evidence="2">The sequence shown here is derived from an EMBL/GenBank/DDBJ whole genome shotgun (WGS) entry which is preliminary data.</text>
</comment>
<proteinExistence type="predicted"/>
<accession>A0ABN1IT46</accession>
<protein>
    <submittedName>
        <fullName evidence="2">Uncharacterized protein</fullName>
    </submittedName>
</protein>
<evidence type="ECO:0000313" key="3">
    <source>
        <dbReference type="Proteomes" id="UP001501523"/>
    </source>
</evidence>
<dbReference type="EMBL" id="BAAAEU010000024">
    <property type="protein sequence ID" value="GAA0720739.1"/>
    <property type="molecule type" value="Genomic_DNA"/>
</dbReference>
<evidence type="ECO:0000313" key="2">
    <source>
        <dbReference type="EMBL" id="GAA0720739.1"/>
    </source>
</evidence>
<gene>
    <name evidence="2" type="ORF">GCM10009105_30430</name>
</gene>
<feature type="region of interest" description="Disordered" evidence="1">
    <location>
        <begin position="1"/>
        <end position="25"/>
    </location>
</feature>
<feature type="compositionally biased region" description="Low complexity" evidence="1">
    <location>
        <begin position="50"/>
        <end position="63"/>
    </location>
</feature>
<name>A0ABN1IT46_9GAMM</name>
<reference evidence="2 3" key="1">
    <citation type="journal article" date="2019" name="Int. J. Syst. Evol. Microbiol.">
        <title>The Global Catalogue of Microorganisms (GCM) 10K type strain sequencing project: providing services to taxonomists for standard genome sequencing and annotation.</title>
        <authorList>
            <consortium name="The Broad Institute Genomics Platform"/>
            <consortium name="The Broad Institute Genome Sequencing Center for Infectious Disease"/>
            <person name="Wu L."/>
            <person name="Ma J."/>
        </authorList>
    </citation>
    <scope>NUCLEOTIDE SEQUENCE [LARGE SCALE GENOMIC DNA]</scope>
    <source>
        <strain evidence="2 3">JCM 15421</strain>
    </source>
</reference>
<organism evidence="2 3">
    <name type="scientific">Dokdonella soli</name>
    <dbReference type="NCBI Taxonomy" id="529810"/>
    <lineage>
        <taxon>Bacteria</taxon>
        <taxon>Pseudomonadati</taxon>
        <taxon>Pseudomonadota</taxon>
        <taxon>Gammaproteobacteria</taxon>
        <taxon>Lysobacterales</taxon>
        <taxon>Rhodanobacteraceae</taxon>
        <taxon>Dokdonella</taxon>
    </lineage>
</organism>
<dbReference type="Proteomes" id="UP001501523">
    <property type="component" value="Unassembled WGS sequence"/>
</dbReference>
<evidence type="ECO:0000256" key="1">
    <source>
        <dbReference type="SAM" id="MobiDB-lite"/>
    </source>
</evidence>
<feature type="region of interest" description="Disordered" evidence="1">
    <location>
        <begin position="50"/>
        <end position="71"/>
    </location>
</feature>
<sequence>MWERGEGPPHPAVTRPAGGIRRAKRQSCRFVSRGEKGEAVQRVEYAGAASVSAGTAGGVNATSRSASSGSA</sequence>